<dbReference type="OrthoDB" id="108346at2759"/>
<dbReference type="KEGG" id="pif:PITG_08345"/>
<dbReference type="GeneID" id="9475044"/>
<accession>D0NAD7</accession>
<dbReference type="AlphaFoldDB" id="D0NAD7"/>
<dbReference type="InParanoid" id="D0NAD7"/>
<dbReference type="VEuPathDB" id="FungiDB:PITG_08345"/>
<reference evidence="2" key="1">
    <citation type="journal article" date="2009" name="Nature">
        <title>Genome sequence and analysis of the Irish potato famine pathogen Phytophthora infestans.</title>
        <authorList>
            <consortium name="The Broad Institute Genome Sequencing Platform"/>
            <person name="Haas B.J."/>
            <person name="Kamoun S."/>
            <person name="Zody M.C."/>
            <person name="Jiang R.H."/>
            <person name="Handsaker R.E."/>
            <person name="Cano L.M."/>
            <person name="Grabherr M."/>
            <person name="Kodira C.D."/>
            <person name="Raffaele S."/>
            <person name="Torto-Alalibo T."/>
            <person name="Bozkurt T.O."/>
            <person name="Ah-Fong A.M."/>
            <person name="Alvarado L."/>
            <person name="Anderson V.L."/>
            <person name="Armstrong M.R."/>
            <person name="Avrova A."/>
            <person name="Baxter L."/>
            <person name="Beynon J."/>
            <person name="Boevink P.C."/>
            <person name="Bollmann S.R."/>
            <person name="Bos J.I."/>
            <person name="Bulone V."/>
            <person name="Cai G."/>
            <person name="Cakir C."/>
            <person name="Carrington J.C."/>
            <person name="Chawner M."/>
            <person name="Conti L."/>
            <person name="Costanzo S."/>
            <person name="Ewan R."/>
            <person name="Fahlgren N."/>
            <person name="Fischbach M.A."/>
            <person name="Fugelstad J."/>
            <person name="Gilroy E.M."/>
            <person name="Gnerre S."/>
            <person name="Green P.J."/>
            <person name="Grenville-Briggs L.J."/>
            <person name="Griffith J."/>
            <person name="Grunwald N.J."/>
            <person name="Horn K."/>
            <person name="Horner N.R."/>
            <person name="Hu C.H."/>
            <person name="Huitema E."/>
            <person name="Jeong D.H."/>
            <person name="Jones A.M."/>
            <person name="Jones J.D."/>
            <person name="Jones R.W."/>
            <person name="Karlsson E.K."/>
            <person name="Kunjeti S.G."/>
            <person name="Lamour K."/>
            <person name="Liu Z."/>
            <person name="Ma L."/>
            <person name="Maclean D."/>
            <person name="Chibucos M.C."/>
            <person name="McDonald H."/>
            <person name="McWalters J."/>
            <person name="Meijer H.J."/>
            <person name="Morgan W."/>
            <person name="Morris P.F."/>
            <person name="Munro C.A."/>
            <person name="O'Neill K."/>
            <person name="Ospina-Giraldo M."/>
            <person name="Pinzon A."/>
            <person name="Pritchard L."/>
            <person name="Ramsahoye B."/>
            <person name="Ren Q."/>
            <person name="Restrepo S."/>
            <person name="Roy S."/>
            <person name="Sadanandom A."/>
            <person name="Savidor A."/>
            <person name="Schornack S."/>
            <person name="Schwartz D.C."/>
            <person name="Schumann U.D."/>
            <person name="Schwessinger B."/>
            <person name="Seyer L."/>
            <person name="Sharpe T."/>
            <person name="Silvar C."/>
            <person name="Song J."/>
            <person name="Studholme D.J."/>
            <person name="Sykes S."/>
            <person name="Thines M."/>
            <person name="van de Vondervoort P.J."/>
            <person name="Phuntumart V."/>
            <person name="Wawra S."/>
            <person name="Weide R."/>
            <person name="Win J."/>
            <person name="Young C."/>
            <person name="Zhou S."/>
            <person name="Fry W."/>
            <person name="Meyers B.C."/>
            <person name="van West P."/>
            <person name="Ristaino J."/>
            <person name="Govers F."/>
            <person name="Birch P.R."/>
            <person name="Whisson S.C."/>
            <person name="Judelson H.S."/>
            <person name="Nusbaum C."/>
        </authorList>
    </citation>
    <scope>NUCLEOTIDE SEQUENCE [LARGE SCALE GENOMIC DNA]</scope>
    <source>
        <strain evidence="2">T30-4</strain>
    </source>
</reference>
<organism evidence="1 2">
    <name type="scientific">Phytophthora infestans (strain T30-4)</name>
    <name type="common">Potato late blight agent</name>
    <dbReference type="NCBI Taxonomy" id="403677"/>
    <lineage>
        <taxon>Eukaryota</taxon>
        <taxon>Sar</taxon>
        <taxon>Stramenopiles</taxon>
        <taxon>Oomycota</taxon>
        <taxon>Peronosporomycetes</taxon>
        <taxon>Peronosporales</taxon>
        <taxon>Peronosporaceae</taxon>
        <taxon>Phytophthora</taxon>
    </lineage>
</organism>
<name>D0NAD7_PHYIT</name>
<protein>
    <submittedName>
        <fullName evidence="1">Uncharacterized protein</fullName>
    </submittedName>
</protein>
<evidence type="ECO:0000313" key="2">
    <source>
        <dbReference type="Proteomes" id="UP000006643"/>
    </source>
</evidence>
<dbReference type="eggNOG" id="ENOG502R9H9">
    <property type="taxonomic scope" value="Eukaryota"/>
</dbReference>
<proteinExistence type="predicted"/>
<evidence type="ECO:0000313" key="1">
    <source>
        <dbReference type="EMBL" id="EEY54795.1"/>
    </source>
</evidence>
<keyword evidence="2" id="KW-1185">Reference proteome</keyword>
<gene>
    <name evidence="1" type="ORF">PITG_08345</name>
</gene>
<dbReference type="Proteomes" id="UP000006643">
    <property type="component" value="Unassembled WGS sequence"/>
</dbReference>
<dbReference type="HOGENOM" id="CLU_002760_2_1_1"/>
<dbReference type="EMBL" id="DS028130">
    <property type="protein sequence ID" value="EEY54795.1"/>
    <property type="molecule type" value="Genomic_DNA"/>
</dbReference>
<dbReference type="RefSeq" id="XP_002903740.1">
    <property type="nucleotide sequence ID" value="XM_002903694.1"/>
</dbReference>
<sequence>MAFVRAVIRFTRNQLVNEPQTSQEKLLLLLYQTNWVVADLPGTIYACSGRMLLLVVNYDDEIMESWERFKAFMKRANFTEAADQITKGEISSLETAMKQNSTCGDDLKTLTTQVWLTVNEYREKNPKISKGELRLKMSESDLITYEIPRVTNNCMPKMISESSVATAYKTRETLRKTYTVMINDLTKSGKSDNGTSMAAKYQAYTWLQFLQTICGPTQFMGEIDDGNEAATLGMNALHKAFKNSTLSWKKKGDGAVIVNFKSKDTKDVTINIMSGGDKIDEIDLKAGGTARWRSNVTTLGGKTLYLDRWRPGFLGLPGTGGGSLVLWVPISRQGGHLEVTAQLNVS</sequence>